<feature type="binding site" evidence="7">
    <location>
        <begin position="93"/>
        <end position="94"/>
    </location>
    <ligand>
        <name>NADP(+)</name>
        <dbReference type="ChEBI" id="CHEBI:58349"/>
    </ligand>
</feature>
<dbReference type="InterPro" id="IPR036291">
    <property type="entry name" value="NAD(P)-bd_dom_sf"/>
</dbReference>
<reference evidence="10 11" key="1">
    <citation type="submission" date="2020-07" db="EMBL/GenBank/DDBJ databases">
        <authorList>
            <person name="Feng H."/>
        </authorList>
    </citation>
    <scope>NUCLEOTIDE SEQUENCE [LARGE SCALE GENOMIC DNA]</scope>
    <source>
        <strain evidence="11">s-11</strain>
    </source>
</reference>
<dbReference type="Pfam" id="PF02781">
    <property type="entry name" value="G6PD_C"/>
    <property type="match status" value="1"/>
</dbReference>
<proteinExistence type="inferred from homology"/>
<evidence type="ECO:0000256" key="1">
    <source>
        <dbReference type="ARBA" id="ARBA00004937"/>
    </source>
</evidence>
<accession>A0A7W1X798</accession>
<dbReference type="Proteomes" id="UP000530514">
    <property type="component" value="Unassembled WGS sequence"/>
</dbReference>
<comment type="function">
    <text evidence="7">Catalyzes the oxidation of glucose 6-phosphate to 6-phosphogluconolactone.</text>
</comment>
<dbReference type="PRINTS" id="PR00079">
    <property type="entry name" value="G6PDHDRGNASE"/>
</dbReference>
<feature type="binding site" evidence="7">
    <location>
        <begin position="16"/>
        <end position="23"/>
    </location>
    <ligand>
        <name>NADP(+)</name>
        <dbReference type="ChEBI" id="CHEBI:58349"/>
    </ligand>
</feature>
<dbReference type="Gene3D" id="3.30.360.10">
    <property type="entry name" value="Dihydrodipicolinate Reductase, domain 2"/>
    <property type="match status" value="1"/>
</dbReference>
<evidence type="ECO:0000256" key="5">
    <source>
        <dbReference type="ARBA" id="ARBA00023002"/>
    </source>
</evidence>
<gene>
    <name evidence="7" type="primary">zwf</name>
    <name evidence="10" type="ORF">H1164_00165</name>
</gene>
<comment type="similarity">
    <text evidence="2 7">Belongs to the glucose-6-phosphate dehydrogenase family.</text>
</comment>
<dbReference type="OrthoDB" id="9802739at2"/>
<dbReference type="GO" id="GO:0005829">
    <property type="term" value="C:cytosol"/>
    <property type="evidence" value="ECO:0007669"/>
    <property type="project" value="TreeGrafter"/>
</dbReference>
<feature type="active site" description="Proton acceptor" evidence="7">
    <location>
        <position position="248"/>
    </location>
</feature>
<dbReference type="InterPro" id="IPR019796">
    <property type="entry name" value="G6P_DH_AS"/>
</dbReference>
<dbReference type="PROSITE" id="PS00069">
    <property type="entry name" value="G6P_DEHYDROGENASE"/>
    <property type="match status" value="1"/>
</dbReference>
<organism evidence="10 11">
    <name type="scientific">Thermoactinomyces daqus</name>
    <dbReference type="NCBI Taxonomy" id="1329516"/>
    <lineage>
        <taxon>Bacteria</taxon>
        <taxon>Bacillati</taxon>
        <taxon>Bacillota</taxon>
        <taxon>Bacilli</taxon>
        <taxon>Bacillales</taxon>
        <taxon>Thermoactinomycetaceae</taxon>
        <taxon>Thermoactinomyces</taxon>
    </lineage>
</organism>
<comment type="catalytic activity">
    <reaction evidence="7">
        <text>D-glucose 6-phosphate + NADP(+) = 6-phospho-D-glucono-1,5-lactone + NADPH + H(+)</text>
        <dbReference type="Rhea" id="RHEA:15841"/>
        <dbReference type="ChEBI" id="CHEBI:15378"/>
        <dbReference type="ChEBI" id="CHEBI:57783"/>
        <dbReference type="ChEBI" id="CHEBI:57955"/>
        <dbReference type="ChEBI" id="CHEBI:58349"/>
        <dbReference type="ChEBI" id="CHEBI:61548"/>
        <dbReference type="EC" id="1.1.1.49"/>
    </reaction>
</comment>
<feature type="binding site" evidence="7">
    <location>
        <position position="190"/>
    </location>
    <ligand>
        <name>substrate</name>
    </ligand>
</feature>
<dbReference type="RefSeq" id="WP_081943627.1">
    <property type="nucleotide sequence ID" value="NZ_JACEIP010000001.1"/>
</dbReference>
<dbReference type="GO" id="GO:0006006">
    <property type="term" value="P:glucose metabolic process"/>
    <property type="evidence" value="ECO:0007669"/>
    <property type="project" value="UniProtKB-KW"/>
</dbReference>
<evidence type="ECO:0000256" key="3">
    <source>
        <dbReference type="ARBA" id="ARBA00022526"/>
    </source>
</evidence>
<name>A0A7W1X798_9BACL</name>
<feature type="binding site" evidence="7">
    <location>
        <position position="186"/>
    </location>
    <ligand>
        <name>substrate</name>
    </ligand>
</feature>
<evidence type="ECO:0000313" key="11">
    <source>
        <dbReference type="Proteomes" id="UP000530514"/>
    </source>
</evidence>
<dbReference type="PANTHER" id="PTHR23429:SF0">
    <property type="entry name" value="GLUCOSE-6-PHOSPHATE 1-DEHYDROGENASE"/>
    <property type="match status" value="1"/>
</dbReference>
<feature type="binding site" evidence="7">
    <location>
        <position position="50"/>
    </location>
    <ligand>
        <name>NADP(+)</name>
        <dbReference type="ChEBI" id="CHEBI:58349"/>
    </ligand>
</feature>
<comment type="pathway">
    <text evidence="1 7">Carbohydrate degradation; pentose phosphate pathway; D-ribulose 5-phosphate from D-glucose 6-phosphate (oxidative stage): step 1/3.</text>
</comment>
<dbReference type="GO" id="GO:0004345">
    <property type="term" value="F:glucose-6-phosphate dehydrogenase activity"/>
    <property type="evidence" value="ECO:0007669"/>
    <property type="project" value="UniProtKB-UniRule"/>
</dbReference>
<evidence type="ECO:0000256" key="4">
    <source>
        <dbReference type="ARBA" id="ARBA00022857"/>
    </source>
</evidence>
<keyword evidence="3 7" id="KW-0313">Glucose metabolism</keyword>
<evidence type="ECO:0000256" key="2">
    <source>
        <dbReference type="ARBA" id="ARBA00009975"/>
    </source>
</evidence>
<protein>
    <recommendedName>
        <fullName evidence="7">Glucose-6-phosphate 1-dehydrogenase</fullName>
        <shortName evidence="7">G6PD</shortName>
        <ecNumber evidence="7">1.1.1.49</ecNumber>
    </recommendedName>
</protein>
<dbReference type="AlphaFoldDB" id="A0A7W1X798"/>
<dbReference type="SUPFAM" id="SSF51735">
    <property type="entry name" value="NAD(P)-binding Rossmann-fold domains"/>
    <property type="match status" value="1"/>
</dbReference>
<dbReference type="SUPFAM" id="SSF55347">
    <property type="entry name" value="Glyceraldehyde-3-phosphate dehydrogenase-like, C-terminal domain"/>
    <property type="match status" value="1"/>
</dbReference>
<dbReference type="Gene3D" id="3.40.50.720">
    <property type="entry name" value="NAD(P)-binding Rossmann-like Domain"/>
    <property type="match status" value="1"/>
</dbReference>
<dbReference type="NCBIfam" id="TIGR00871">
    <property type="entry name" value="zwf"/>
    <property type="match status" value="1"/>
</dbReference>
<feature type="binding site" evidence="7">
    <location>
        <position position="224"/>
    </location>
    <ligand>
        <name>substrate</name>
    </ligand>
</feature>
<feature type="domain" description="Glucose-6-phosphate dehydrogenase NAD-binding" evidence="8">
    <location>
        <begin position="13"/>
        <end position="195"/>
    </location>
</feature>
<sequence>MTQSAMAKPFTMVLFGATGDLAKRKLFPALFSLYKNKFLPEHFRLIGVGRSTRDHEAFRQSVRESIDSFGRLKVADENEWQQFIQHFYYAVADVTNPEGYKGIKDLVEEYENKYQVPPNRLFYLSLAPDLFATVSTNLRLSGLTETGGWKRLIIEKPIGHDYDSAKKLNEQIKQTFTEQEIYRIDHYLGKEMVQNIEVMRFANSLFEPIWNNHYIESVQITASETVGVEDRASYYDHAGALRDMVQNHMLQMLMMVCMEPPSRLKTEAIHDEKIKVLRSLRRYTEEEAGKYMIRGQYVDGEINGKPVPAYRNEKNVDPGSMTETFVAGKLFVDNLRWAGVPFYIRTGKRMPEKMTQIIIEFKEMPKNLYFNKDNNLGPNLLVISIQPQEGVNLILNAKKPGSDNQVMPISMEFCNNCEQGSPEAYESLIYDAIVGDQTFFTHWEEVSLAWKFIDPIRRAWDENRHPLTFYRSGSWGPQEAHDLLAANGHVWRPAIAKDISRIVKANEVVTR</sequence>
<keyword evidence="4 7" id="KW-0521">NADP</keyword>
<dbReference type="InterPro" id="IPR022674">
    <property type="entry name" value="G6P_DH_NAD-bd"/>
</dbReference>
<feature type="binding site" evidence="7">
    <location>
        <position position="353"/>
    </location>
    <ligand>
        <name>substrate</name>
    </ligand>
</feature>
<dbReference type="EC" id="1.1.1.49" evidence="7"/>
<keyword evidence="5 7" id="KW-0560">Oxidoreductase</keyword>
<feature type="domain" description="Glucose-6-phosphate dehydrogenase C-terminal" evidence="9">
    <location>
        <begin position="198"/>
        <end position="492"/>
    </location>
</feature>
<evidence type="ECO:0000259" key="9">
    <source>
        <dbReference type="Pfam" id="PF02781"/>
    </source>
</evidence>
<feature type="binding site" evidence="7">
    <location>
        <position position="156"/>
    </location>
    <ligand>
        <name>NADP(+)</name>
        <dbReference type="ChEBI" id="CHEBI:58349"/>
    </ligand>
</feature>
<evidence type="ECO:0000313" key="10">
    <source>
        <dbReference type="EMBL" id="MBA4541327.1"/>
    </source>
</evidence>
<dbReference type="PANTHER" id="PTHR23429">
    <property type="entry name" value="GLUCOSE-6-PHOSPHATE 1-DEHYDROGENASE G6PD"/>
    <property type="match status" value="1"/>
</dbReference>
<dbReference type="GO" id="GO:0050661">
    <property type="term" value="F:NADP binding"/>
    <property type="evidence" value="ECO:0007669"/>
    <property type="project" value="UniProtKB-UniRule"/>
</dbReference>
<dbReference type="InterPro" id="IPR022675">
    <property type="entry name" value="G6P_DH_C"/>
</dbReference>
<dbReference type="EMBL" id="JACEIP010000001">
    <property type="protein sequence ID" value="MBA4541327.1"/>
    <property type="molecule type" value="Genomic_DNA"/>
</dbReference>
<comment type="caution">
    <text evidence="10">The sequence shown here is derived from an EMBL/GenBank/DDBJ whole genome shotgun (WGS) entry which is preliminary data.</text>
</comment>
<dbReference type="GO" id="GO:0009051">
    <property type="term" value="P:pentose-phosphate shunt, oxidative branch"/>
    <property type="evidence" value="ECO:0007669"/>
    <property type="project" value="TreeGrafter"/>
</dbReference>
<dbReference type="PIRSF" id="PIRSF000110">
    <property type="entry name" value="G6PD"/>
    <property type="match status" value="1"/>
</dbReference>
<dbReference type="UniPathway" id="UPA00115">
    <property type="reaction ID" value="UER00408"/>
</dbReference>
<evidence type="ECO:0000259" key="8">
    <source>
        <dbReference type="Pfam" id="PF00479"/>
    </source>
</evidence>
<keyword evidence="6 7" id="KW-0119">Carbohydrate metabolism</keyword>
<feature type="binding site" evidence="7">
    <location>
        <position position="243"/>
    </location>
    <ligand>
        <name>substrate</name>
    </ligand>
</feature>
<feature type="binding site" evidence="7">
    <location>
        <position position="348"/>
    </location>
    <ligand>
        <name>substrate</name>
    </ligand>
</feature>
<evidence type="ECO:0000256" key="6">
    <source>
        <dbReference type="ARBA" id="ARBA00023277"/>
    </source>
</evidence>
<dbReference type="InterPro" id="IPR001282">
    <property type="entry name" value="G6P_DH"/>
</dbReference>
<evidence type="ECO:0000256" key="7">
    <source>
        <dbReference type="HAMAP-Rule" id="MF_00966"/>
    </source>
</evidence>
<dbReference type="HAMAP" id="MF_00966">
    <property type="entry name" value="G6PD"/>
    <property type="match status" value="1"/>
</dbReference>
<keyword evidence="11" id="KW-1185">Reference proteome</keyword>
<dbReference type="Pfam" id="PF00479">
    <property type="entry name" value="G6PD_N"/>
    <property type="match status" value="1"/>
</dbReference>